<dbReference type="Gene3D" id="3.30.559.30">
    <property type="entry name" value="Nonribosomal peptide synthetase, condensation domain"/>
    <property type="match status" value="3"/>
</dbReference>
<gene>
    <name evidence="6" type="ORF">sS8_1105</name>
</gene>
<feature type="domain" description="Carrier" evidence="5">
    <location>
        <begin position="971"/>
        <end position="1046"/>
    </location>
</feature>
<dbReference type="Pfam" id="PF00501">
    <property type="entry name" value="AMP-binding"/>
    <property type="match status" value="3"/>
</dbReference>
<evidence type="ECO:0000313" key="7">
    <source>
        <dbReference type="Proteomes" id="UP000266313"/>
    </source>
</evidence>
<dbReference type="FunFam" id="3.30.300.30:FF:000010">
    <property type="entry name" value="Enterobactin synthetase component F"/>
    <property type="match status" value="3"/>
</dbReference>
<reference evidence="6 7" key="1">
    <citation type="submission" date="2016-12" db="EMBL/GenBank/DDBJ databases">
        <title>Genome sequencing of Methylocaldum marinum.</title>
        <authorList>
            <person name="Takeuchi M."/>
            <person name="Kamagata Y."/>
            <person name="Hiraoka S."/>
            <person name="Oshima K."/>
            <person name="Hattori M."/>
            <person name="Iwasaki W."/>
        </authorList>
    </citation>
    <scope>NUCLEOTIDE SEQUENCE [LARGE SCALE GENOMIC DNA]</scope>
    <source>
        <strain evidence="6 7">S8</strain>
    </source>
</reference>
<dbReference type="CDD" id="cd17652">
    <property type="entry name" value="A_NRPS_CmdD_like"/>
    <property type="match status" value="1"/>
</dbReference>
<dbReference type="PANTHER" id="PTHR45527">
    <property type="entry name" value="NONRIBOSOMAL PEPTIDE SYNTHETASE"/>
    <property type="match status" value="1"/>
</dbReference>
<dbReference type="Gene3D" id="1.10.1200.10">
    <property type="entry name" value="ACP-like"/>
    <property type="match status" value="3"/>
</dbReference>
<dbReference type="EMBL" id="AP017928">
    <property type="protein sequence ID" value="BBA33067.1"/>
    <property type="molecule type" value="Genomic_DNA"/>
</dbReference>
<evidence type="ECO:0000256" key="4">
    <source>
        <dbReference type="ARBA" id="ARBA00022553"/>
    </source>
</evidence>
<dbReference type="Gene3D" id="3.40.50.980">
    <property type="match status" value="6"/>
</dbReference>
<dbReference type="KEGG" id="mmai:sS8_1105"/>
<dbReference type="Gene3D" id="3.30.300.30">
    <property type="match status" value="3"/>
</dbReference>
<dbReference type="InterPro" id="IPR020802">
    <property type="entry name" value="TesA-like"/>
</dbReference>
<evidence type="ECO:0000259" key="5">
    <source>
        <dbReference type="PROSITE" id="PS50075"/>
    </source>
</evidence>
<dbReference type="Gene3D" id="3.30.559.10">
    <property type="entry name" value="Chloramphenicol acetyltransferase-like domain"/>
    <property type="match status" value="3"/>
</dbReference>
<evidence type="ECO:0000256" key="1">
    <source>
        <dbReference type="ARBA" id="ARBA00001957"/>
    </source>
</evidence>
<comment type="similarity">
    <text evidence="2">Belongs to the ATP-dependent AMP-binding enzyme family.</text>
</comment>
<dbReference type="InterPro" id="IPR020845">
    <property type="entry name" value="AMP-binding_CS"/>
</dbReference>
<dbReference type="GO" id="GO:0031177">
    <property type="term" value="F:phosphopantetheine binding"/>
    <property type="evidence" value="ECO:0007669"/>
    <property type="project" value="InterPro"/>
</dbReference>
<dbReference type="CDD" id="cd19531">
    <property type="entry name" value="LCL_NRPS-like"/>
    <property type="match status" value="2"/>
</dbReference>
<dbReference type="Pfam" id="PF13193">
    <property type="entry name" value="AMP-binding_C"/>
    <property type="match status" value="3"/>
</dbReference>
<dbReference type="GO" id="GO:0044550">
    <property type="term" value="P:secondary metabolite biosynthetic process"/>
    <property type="evidence" value="ECO:0007669"/>
    <property type="project" value="UniProtKB-ARBA"/>
</dbReference>
<evidence type="ECO:0000256" key="3">
    <source>
        <dbReference type="ARBA" id="ARBA00022450"/>
    </source>
</evidence>
<dbReference type="InterPro" id="IPR020806">
    <property type="entry name" value="PKS_PP-bd"/>
</dbReference>
<keyword evidence="3" id="KW-0596">Phosphopantetheine</keyword>
<dbReference type="CDD" id="cd19543">
    <property type="entry name" value="DCL_NRPS"/>
    <property type="match status" value="1"/>
</dbReference>
<dbReference type="FunFam" id="3.40.50.980:FF:000001">
    <property type="entry name" value="Non-ribosomal peptide synthetase"/>
    <property type="match status" value="3"/>
</dbReference>
<dbReference type="SMART" id="SM00823">
    <property type="entry name" value="PKS_PP"/>
    <property type="match status" value="3"/>
</dbReference>
<dbReference type="PROSITE" id="PS00012">
    <property type="entry name" value="PHOSPHOPANTETHEINE"/>
    <property type="match status" value="2"/>
</dbReference>
<dbReference type="InterPro" id="IPR006162">
    <property type="entry name" value="Ppantetheine_attach_site"/>
</dbReference>
<dbReference type="Gene3D" id="2.30.38.10">
    <property type="entry name" value="Luciferase, Domain 3"/>
    <property type="match status" value="3"/>
</dbReference>
<dbReference type="InterPro" id="IPR045851">
    <property type="entry name" value="AMP-bd_C_sf"/>
</dbReference>
<feature type="domain" description="Carrier" evidence="5">
    <location>
        <begin position="3085"/>
        <end position="3160"/>
    </location>
</feature>
<dbReference type="InterPro" id="IPR001031">
    <property type="entry name" value="Thioesterase"/>
</dbReference>
<dbReference type="InterPro" id="IPR025110">
    <property type="entry name" value="AMP-bd_C"/>
</dbReference>
<dbReference type="InterPro" id="IPR036736">
    <property type="entry name" value="ACP-like_sf"/>
</dbReference>
<dbReference type="SUPFAM" id="SSF52777">
    <property type="entry name" value="CoA-dependent acyltransferases"/>
    <property type="match status" value="6"/>
</dbReference>
<evidence type="ECO:0000313" key="6">
    <source>
        <dbReference type="EMBL" id="BBA33067.1"/>
    </source>
</evidence>
<keyword evidence="7" id="KW-1185">Reference proteome</keyword>
<dbReference type="Pfam" id="PF00975">
    <property type="entry name" value="Thioesterase"/>
    <property type="match status" value="1"/>
</dbReference>
<dbReference type="Pfam" id="PF00550">
    <property type="entry name" value="PP-binding"/>
    <property type="match status" value="3"/>
</dbReference>
<dbReference type="InterPro" id="IPR001242">
    <property type="entry name" value="Condensation_dom"/>
</dbReference>
<dbReference type="InterPro" id="IPR023213">
    <property type="entry name" value="CAT-like_dom_sf"/>
</dbReference>
<dbReference type="SMART" id="SM00824">
    <property type="entry name" value="PKS_TE"/>
    <property type="match status" value="1"/>
</dbReference>
<dbReference type="SUPFAM" id="SSF47336">
    <property type="entry name" value="ACP-like"/>
    <property type="match status" value="3"/>
</dbReference>
<dbReference type="Gene3D" id="3.40.50.1820">
    <property type="entry name" value="alpha/beta hydrolase"/>
    <property type="match status" value="1"/>
</dbReference>
<dbReference type="SUPFAM" id="SSF56801">
    <property type="entry name" value="Acetyl-CoA synthetase-like"/>
    <property type="match status" value="3"/>
</dbReference>
<keyword evidence="4" id="KW-0597">Phosphoprotein</keyword>
<protein>
    <submittedName>
        <fullName evidence="6">Linear gramicidin synthase subunit C</fullName>
    </submittedName>
</protein>
<dbReference type="FunFam" id="1.10.1200.10:FF:000016">
    <property type="entry name" value="Non-ribosomal peptide synthase"/>
    <property type="match status" value="2"/>
</dbReference>
<accession>A0A250KNB1</accession>
<proteinExistence type="inferred from homology"/>
<dbReference type="FunFam" id="3.40.50.980:FF:000002">
    <property type="entry name" value="Enterobactin synthetase component F"/>
    <property type="match status" value="1"/>
</dbReference>
<dbReference type="InterPro" id="IPR029058">
    <property type="entry name" value="AB_hydrolase_fold"/>
</dbReference>
<dbReference type="Pfam" id="PF00668">
    <property type="entry name" value="Condensation"/>
    <property type="match status" value="3"/>
</dbReference>
<dbReference type="FunFam" id="3.30.559.10:FF:000012">
    <property type="entry name" value="Non-ribosomal peptide synthetase"/>
    <property type="match status" value="2"/>
</dbReference>
<dbReference type="SUPFAM" id="SSF53474">
    <property type="entry name" value="alpha/beta-Hydrolases"/>
    <property type="match status" value="1"/>
</dbReference>
<dbReference type="FunFam" id="3.40.50.12780:FF:000012">
    <property type="entry name" value="Non-ribosomal peptide synthetase"/>
    <property type="match status" value="3"/>
</dbReference>
<dbReference type="Proteomes" id="UP000266313">
    <property type="component" value="Chromosome"/>
</dbReference>
<dbReference type="GO" id="GO:0003824">
    <property type="term" value="F:catalytic activity"/>
    <property type="evidence" value="ECO:0007669"/>
    <property type="project" value="InterPro"/>
</dbReference>
<dbReference type="FunFam" id="1.10.1200.10:FF:000005">
    <property type="entry name" value="Nonribosomal peptide synthetase 1"/>
    <property type="match status" value="1"/>
</dbReference>
<comment type="cofactor">
    <cofactor evidence="1">
        <name>pantetheine 4'-phosphate</name>
        <dbReference type="ChEBI" id="CHEBI:47942"/>
    </cofactor>
</comment>
<dbReference type="NCBIfam" id="TIGR01733">
    <property type="entry name" value="AA-adenyl-dom"/>
    <property type="match status" value="3"/>
</dbReference>
<dbReference type="PANTHER" id="PTHR45527:SF1">
    <property type="entry name" value="FATTY ACID SYNTHASE"/>
    <property type="match status" value="1"/>
</dbReference>
<dbReference type="NCBIfam" id="NF003417">
    <property type="entry name" value="PRK04813.1"/>
    <property type="match status" value="3"/>
</dbReference>
<dbReference type="GO" id="GO:0043041">
    <property type="term" value="P:amino acid activation for nonribosomal peptide biosynthetic process"/>
    <property type="evidence" value="ECO:0007669"/>
    <property type="project" value="TreeGrafter"/>
</dbReference>
<dbReference type="InterPro" id="IPR009081">
    <property type="entry name" value="PP-bd_ACP"/>
</dbReference>
<dbReference type="CDD" id="cd05930">
    <property type="entry name" value="A_NRPS"/>
    <property type="match status" value="2"/>
</dbReference>
<dbReference type="GO" id="GO:0072330">
    <property type="term" value="P:monocarboxylic acid biosynthetic process"/>
    <property type="evidence" value="ECO:0007669"/>
    <property type="project" value="UniProtKB-ARBA"/>
</dbReference>
<dbReference type="GO" id="GO:0005829">
    <property type="term" value="C:cytosol"/>
    <property type="evidence" value="ECO:0007669"/>
    <property type="project" value="TreeGrafter"/>
</dbReference>
<name>A0A250KNB1_9GAMM</name>
<evidence type="ECO:0000256" key="2">
    <source>
        <dbReference type="ARBA" id="ARBA00006432"/>
    </source>
</evidence>
<feature type="domain" description="Carrier" evidence="5">
    <location>
        <begin position="2023"/>
        <end position="2098"/>
    </location>
</feature>
<dbReference type="PROSITE" id="PS50075">
    <property type="entry name" value="CARRIER"/>
    <property type="match status" value="3"/>
</dbReference>
<organism evidence="6 7">
    <name type="scientific">Methylocaldum marinum</name>
    <dbReference type="NCBI Taxonomy" id="1432792"/>
    <lineage>
        <taxon>Bacteria</taxon>
        <taxon>Pseudomonadati</taxon>
        <taxon>Pseudomonadota</taxon>
        <taxon>Gammaproteobacteria</taxon>
        <taxon>Methylococcales</taxon>
        <taxon>Methylococcaceae</taxon>
        <taxon>Methylocaldum</taxon>
    </lineage>
</organism>
<dbReference type="InterPro" id="IPR010071">
    <property type="entry name" value="AA_adenyl_dom"/>
</dbReference>
<dbReference type="InterPro" id="IPR000873">
    <property type="entry name" value="AMP-dep_synth/lig_dom"/>
</dbReference>
<dbReference type="PROSITE" id="PS00455">
    <property type="entry name" value="AMP_BINDING"/>
    <property type="match status" value="3"/>
</dbReference>
<sequence>MNNIEDIYNLSPMQQGMLFHTLEAPTSGMYCEQTSWSLTGFLDLSAFKQAWQQAVHRHTSLRTAFYWEELDAPLQVVYRQIELPWIQEDWREIPPAEQAERLEAFLAADRAYGFELGQAPLMRCALLRIAEAKYYFVWSYHHLLLDGWSLPRVLGEISACYAAYSRGQAPQLSYARPYRDYIAWLQRQDLEQAERFWRETLQGFTAPTPLPIGRSETGRRPDATAYEEQTLRLSAALTGRLQALARAHRLTFNTLVQGVWALLLARYSGEADVLFGTTVSGRPAELPGVENMVGLFINTLPVRVRVPAEADVLPWLAQLQAQQAERDQYAYSPLVDIQGWSEVPRGLPLFESLVVFENYPIEAALAEQAHEIHTREVRTVERTNYPLTLVAALVGSELSLKVVHDAERFEAATITRLLTHAETALGGMAANPAQRLSELPLVPEAEARQLLVDWNATDTEYPKDRCIHQLFEAQADKTPDAVAVVFEDQVLTYRALDARANQLAHHLRALGVGPESRIGLCLERSPEMLVALLAVLKAGAAYVPLDPAYPRERLAFMLEDAAVSVLLTQARLRESLPETSVPVLCLDQAWATMAQRPDSAPVSGVGPENLAYIIYTSGSTGKPKGVMIVHQGLINYLSWCTEAYAVADGNGTPVQSSIGFDATITSIFPALLVGRPVILLPEKQEIEGLSALLQAQRDLSLVKITPAHLDALGPLLSPEALSGQARALILGGEALTMKSLAVWRTYAPETRLINEYGPTETVVGCCVYEVPPEASSSGAVPIGRPIANTQLYVLDERFRPVPIGVPGELHIGGDGVARGYLYRPDLTAERFIPHPFSRNPGARLYRTGDLARRRADGELEFLGRIDHQVKLRGFRIELGEIEAALSQQPGIHDAVVLLREDAPGEKRLVAYTVGAVDPETLRAALKSQLPDYMVPTAWVTLDALPLTPNGKVDRKALPAPERDGAGAAYVPPQTPTEELLAGIWAELFGHERVGRHDDFFALGGHSLRAIQVVSRVRETLGLELPVRRLFEHPTLADLAAALDATRDTPTAALPPLTPVSRHQPLRLAFAQERLWFLDQLEGPSATYTIPGGLELHGPLDVAALRRSLAEIVRRHESLRTTFPTVDGVAVQHIAPPGPVPLSLIDLTALPDAGRAAAFERRIADETRRPFDLAHGPLLRASLVRLAPDRHGLLLNLHHIVSDGWSMAVLVRELSSLYAAYALNQPAALPPLPIQYADYAQWQRTWLAGEVLDRQLRYWQQQLAGAPTRLELPTDHPRPPVQRFHGATRTLALDPALTQALRALSRRLGATLFMTLLSAFLTLLARYSRQDDLVVGTPVANRNRRETEGLIGFFVNTLVLRVDLAGNPAFEEVVARVRQRALDAYAHQEVPFERIVEAVQPERSLSHSPLFQVMFVLQNTPAATLTLPGLTLSPLPLHGVAAKFDLTLVLSDSEAGLHGVWEYSTDLFEAETIDRLGRHFDCLLRGIVADPTQRLSALPLLPDAEAHQLLVDWNATDTEYPKDRCLHQLFEARAEETPDAVAVVFEDQVLTYRDLDTRANQLAHHLRALGVGPDSRVALCVERSCEMVIGLLAVLKAGGAYVPLDPGYPEERLAYMLTDAAPRVLLTHGGLASRSLATAPAVPVIDLGDPTPWAHQPTHNPDPSAVGLTAENLAYVIYTSGSTGTPKGTLLPHRGLCNVADAQRHRFGVGSGDRVLQFASFSFDASTFEIVMALGAGATLCLGQREDLLPGPSLIRLLREKAVSLVTLPPSALALLPHEGLPALRVVTVAGEACSPELAARWGRNRRFFNLYGPTEATIWTTIGTYRERDDTLSIGRPIANTEIYILDAQRRPVPIGVPGELCIGGVGLARGYLHRPDLTAERFIPHPFSRVPGARLYRTGDLARRRADGTLEFLGRIDHQVKLRGFRIELGEIEAALSQQPGVRDAVVLLREDAPGEKRLVAYTVGAVDPETLRTALKAQLPDYMVPTAWVTLDALPLTPNGKVDRKALPAPERDGASAAYVPPQTPTEELLAGIWAELFGHERVGRHDDFFALGGHSLRAIQVVSRVRETLGLELPVRHLFEHPTLADLAAALDATRHTPTTALPPLTPVSRHQPLRLAFAQERLWFLDQLEGPSATYTIPGGLELHGPLEVAALRRSLAEIVRRHESLRTTFPTVDGVAVQHIAPPGPVPLSLIDLTALPDAGRAAAFERRIADETRRPFDLAHGPLLRASLVRLAPDRHGLLLNLHHIVSDGWSMAVLVRELSSLYAAYALNQPAALPPLPIQYADYAQWQRTWLAGEVLDRQLRYWQQQLAGAPTRLELPTDHPRPPVQRFHGATRTLALDPALTQALRALSRRLGATLFMTLLSAFLTLLARYSRQDDLVVGTPVANRNRRETEGLIGFFVNTLVLRVDLAGNPAFEEVVARVRQRALDAYAHQEVPFERIVEAVQPERSLSHSPLFQVMFVLQNTPAATLTLPGLTLSPLPLHGVAAKFDLTLVLSDSEAGLHGVWEYSTDLFEAETIDRLGRHFDCLLRGIVADPTQRLSALPLLPDAEAHQLLVDWNATDTEYPKDRCLHQLFEARAEETPDAVAVVFEDQVLTYRDLDTRANQLAHHLRALGVGPDSRVALCVERSCEMVIGLLAVLKAGGAYVPLDPGYPEERLAYMLTDAAPRVLLTHGGLASRSLATAPAVPVIDLGDPTPWAHQPTHNPDPSAVGLTAENLAYVIYTSGSTGTPKGAMISHRSICNHMLWMQDAFPLTESDKVLQKTPFGFDASVWEFYAPLLSGAQLILARPGGHQDALYLIDVLGERQVTTLQLVPSMLQILLEVGGLERCHALRRLFCGGEALPLALQERFRACHGAELHNLYGPTEATIDVGAWRCEPGSSLPIAPIGRPIANTRFYLLDEQLRPAPIGVPGELHIGGDGVARGYLHRPELTAERFIPHPFSRVPGARLYRTGDLARRRADGTLEFLGRIDHQVKLRGFRIELGEIEATLSQQPGIRDAVVLLREDAPGEKRLVAYCVGAVDPETLRAALKAQLPDYMVPTAWVTLDALPLTPNGKLDRKALPAPDASLGVPAEGFMAPRDTLELELAQIWENVLDIRPIGVKDNFFEIGGHSLIAVRLMAQIQHAFGKNLPLATLFQAPTIEQLAEILRSRTGALRWSPLVAIQPKGSSKAFFCVPGAGGTVLYLHPLARHLGLDQPFYGLQARGLDGESAPHTRVEDMAAEYIDALQSVQPEGPYFLGGHSFGAWVAFEMARQLLIQGHDVARLVVLDTYAPLPPAAVDTPVTPPDNAWLIANVATILERLFGKKLGVTSDALRPLAPDEQLDDLRDRLQKAQVLPPGAGTEQVRGLVRVFKASSQVNYFPQKPLPTRITLFLASEDEPEQALAGDRPSEIPQREGAWGWDRFSEQPVEVQVVPGNHLSMMSEPHVQALADQLKPCFSRVSDLRSNCDTRNTTNSGTEEN</sequence>
<dbReference type="FunFam" id="2.30.38.10:FF:000001">
    <property type="entry name" value="Non-ribosomal peptide synthetase PvdI"/>
    <property type="match status" value="3"/>
</dbReference>